<dbReference type="Proteomes" id="UP001178507">
    <property type="component" value="Unassembled WGS sequence"/>
</dbReference>
<proteinExistence type="predicted"/>
<evidence type="ECO:0000313" key="2">
    <source>
        <dbReference type="Proteomes" id="UP001178507"/>
    </source>
</evidence>
<gene>
    <name evidence="1" type="ORF">EVOR1521_LOCUS16891</name>
</gene>
<name>A0AA36IPJ9_9DINO</name>
<dbReference type="EMBL" id="CAUJNA010002223">
    <property type="protein sequence ID" value="CAJ1391627.1"/>
    <property type="molecule type" value="Genomic_DNA"/>
</dbReference>
<dbReference type="PANTHER" id="PTHR42110">
    <property type="entry name" value="L-ASPARAGINASE, PUTATIVE (AFU_ORTHOLOGUE AFUA_3G11890)-RELATED"/>
    <property type="match status" value="1"/>
</dbReference>
<dbReference type="Pfam" id="PF06089">
    <property type="entry name" value="Asparaginase_II"/>
    <property type="match status" value="1"/>
</dbReference>
<accession>A0AA36IPJ9</accession>
<evidence type="ECO:0008006" key="3">
    <source>
        <dbReference type="Google" id="ProtNLM"/>
    </source>
</evidence>
<dbReference type="InterPro" id="IPR010349">
    <property type="entry name" value="Asparaginase_II"/>
</dbReference>
<sequence length="484" mass="50940">MPIVTRVAIDCGAGAGAQIVAPHRVWRQDGADLRHRAQDVGDERVRIRPRPCAVIAASGVRVARDGAFDRGDQTGRFMASDRTDDEGPVGIPACIGGIGIAADGHAPAHLVIARIGRSARALVDQPAVHRNRALEPAGACRHHIDRCIAVASRIGQGVRARPVGFVPALGAVHGHPPGGGRADRQKEEQCQAGTMANPVIAEVTRGSRVESVHRGRIVAVDADEGVLFAIGDVDTPVYPRSALKLMQALPLVESGAADAFGFGDRELALACASHSSEPAHVDMARAMLSKAGLTQDDLQCGAHWPLFGSGEMVALARSGEEPTRAHNNCSGKHAGFLCTCVHQGFDTGDYLADANGVQRQVRATIEQLTGATLDFDRCGLDGCSAPTYALPLVAFARGFARLATGNGLESARAKAARRLMAACVAEPLMVAGTGRFCTDLMDACEGRVYVKTGAEGVYVGTVPEEGIAWPWRRRLCGRSGRTTI</sequence>
<dbReference type="AlphaFoldDB" id="A0AA36IPJ9"/>
<comment type="caution">
    <text evidence="1">The sequence shown here is derived from an EMBL/GenBank/DDBJ whole genome shotgun (WGS) entry which is preliminary data.</text>
</comment>
<keyword evidence="2" id="KW-1185">Reference proteome</keyword>
<organism evidence="1 2">
    <name type="scientific">Effrenium voratum</name>
    <dbReference type="NCBI Taxonomy" id="2562239"/>
    <lineage>
        <taxon>Eukaryota</taxon>
        <taxon>Sar</taxon>
        <taxon>Alveolata</taxon>
        <taxon>Dinophyceae</taxon>
        <taxon>Suessiales</taxon>
        <taxon>Symbiodiniaceae</taxon>
        <taxon>Effrenium</taxon>
    </lineage>
</organism>
<evidence type="ECO:0000313" key="1">
    <source>
        <dbReference type="EMBL" id="CAJ1391627.1"/>
    </source>
</evidence>
<protein>
    <recommendedName>
        <fullName evidence="3">Asparaginase</fullName>
    </recommendedName>
</protein>
<dbReference type="PANTHER" id="PTHR42110:SF1">
    <property type="entry name" value="L-ASPARAGINASE, PUTATIVE (AFU_ORTHOLOGUE AFUA_3G11890)-RELATED"/>
    <property type="match status" value="1"/>
</dbReference>
<reference evidence="1" key="1">
    <citation type="submission" date="2023-08" db="EMBL/GenBank/DDBJ databases">
        <authorList>
            <person name="Chen Y."/>
            <person name="Shah S."/>
            <person name="Dougan E. K."/>
            <person name="Thang M."/>
            <person name="Chan C."/>
        </authorList>
    </citation>
    <scope>NUCLEOTIDE SEQUENCE</scope>
</reference>